<dbReference type="EMBL" id="CP058214">
    <property type="protein sequence ID" value="QPC44621.1"/>
    <property type="molecule type" value="Genomic_DNA"/>
</dbReference>
<evidence type="ECO:0000313" key="1">
    <source>
        <dbReference type="EMBL" id="QPC44621.1"/>
    </source>
</evidence>
<dbReference type="KEGG" id="kmn:HW532_19085"/>
<reference evidence="1 2" key="1">
    <citation type="submission" date="2020-06" db="EMBL/GenBank/DDBJ databases">
        <title>Genome sequence of 2 isolates from Red Sea Mangroves.</title>
        <authorList>
            <person name="Sefrji F."/>
            <person name="Michoud G."/>
            <person name="Merlino G."/>
            <person name="Daffonchio D."/>
        </authorList>
    </citation>
    <scope>NUCLEOTIDE SEQUENCE [LARGE SCALE GENOMIC DNA]</scope>
    <source>
        <strain evidence="1 2">R1DC25</strain>
    </source>
</reference>
<gene>
    <name evidence="1" type="ORF">HW532_19085</name>
</gene>
<organism evidence="1 2">
    <name type="scientific">Kaustia mangrovi</name>
    <dbReference type="NCBI Taxonomy" id="2593653"/>
    <lineage>
        <taxon>Bacteria</taxon>
        <taxon>Pseudomonadati</taxon>
        <taxon>Pseudomonadota</taxon>
        <taxon>Alphaproteobacteria</taxon>
        <taxon>Hyphomicrobiales</taxon>
        <taxon>Parvibaculaceae</taxon>
        <taxon>Kaustia</taxon>
    </lineage>
</organism>
<accession>A0A7S8C740</accession>
<name>A0A7S8C740_9HYPH</name>
<protein>
    <submittedName>
        <fullName evidence="1">Uncharacterized protein</fullName>
    </submittedName>
</protein>
<keyword evidence="2" id="KW-1185">Reference proteome</keyword>
<dbReference type="RefSeq" id="WP_213161993.1">
    <property type="nucleotide sequence ID" value="NZ_CP058214.1"/>
</dbReference>
<dbReference type="Proteomes" id="UP000593594">
    <property type="component" value="Chromosome"/>
</dbReference>
<proteinExistence type="predicted"/>
<dbReference type="AlphaFoldDB" id="A0A7S8C740"/>
<evidence type="ECO:0000313" key="2">
    <source>
        <dbReference type="Proteomes" id="UP000593594"/>
    </source>
</evidence>
<sequence>MTRRKGEITRSQIDRGYPYQVEIVIPPNGLGRKIDDIYTFLRERGYAFKKRGGRDRRTEGIFHTSRYCFTSMEHAQAFQDRFGCLYSGEIVVVERKR</sequence>